<dbReference type="EMBL" id="BGPR01027450">
    <property type="protein sequence ID" value="GBN97971.1"/>
    <property type="molecule type" value="Genomic_DNA"/>
</dbReference>
<dbReference type="EMBL" id="BGPR01027438">
    <property type="protein sequence ID" value="GBN97934.1"/>
    <property type="molecule type" value="Genomic_DNA"/>
</dbReference>
<keyword evidence="5" id="KW-1185">Reference proteome</keyword>
<dbReference type="Proteomes" id="UP000499080">
    <property type="component" value="Unassembled WGS sequence"/>
</dbReference>
<evidence type="ECO:0000313" key="3">
    <source>
        <dbReference type="EMBL" id="GBN97971.1"/>
    </source>
</evidence>
<comment type="caution">
    <text evidence="2">The sequence shown here is derived from an EMBL/GenBank/DDBJ whole genome shotgun (WGS) entry which is preliminary data.</text>
</comment>
<evidence type="ECO:0000313" key="1">
    <source>
        <dbReference type="EMBL" id="GBN97934.1"/>
    </source>
</evidence>
<evidence type="ECO:0000313" key="4">
    <source>
        <dbReference type="EMBL" id="GBN98006.1"/>
    </source>
</evidence>
<reference evidence="2 5" key="1">
    <citation type="journal article" date="2019" name="Sci. Rep.">
        <title>Orb-weaving spider Araneus ventricosus genome elucidates the spidroin gene catalogue.</title>
        <authorList>
            <person name="Kono N."/>
            <person name="Nakamura H."/>
            <person name="Ohtoshi R."/>
            <person name="Moran D.A.P."/>
            <person name="Shinohara A."/>
            <person name="Yoshida Y."/>
            <person name="Fujiwara M."/>
            <person name="Mori M."/>
            <person name="Tomita M."/>
            <person name="Arakawa K."/>
        </authorList>
    </citation>
    <scope>NUCLEOTIDE SEQUENCE [LARGE SCALE GENOMIC DNA]</scope>
</reference>
<protein>
    <submittedName>
        <fullName evidence="2">Uncharacterized protein</fullName>
    </submittedName>
</protein>
<dbReference type="AlphaFoldDB" id="A0A4Y2TBK9"/>
<name>A0A4Y2TBK9_ARAVE</name>
<dbReference type="EMBL" id="BGPR01027477">
    <property type="protein sequence ID" value="GBN98006.1"/>
    <property type="molecule type" value="Genomic_DNA"/>
</dbReference>
<evidence type="ECO:0000313" key="2">
    <source>
        <dbReference type="EMBL" id="GBN97947.1"/>
    </source>
</evidence>
<gene>
    <name evidence="1" type="ORF">AVEN_113567_1</name>
    <name evidence="4" type="ORF">AVEN_150289_1</name>
    <name evidence="2" type="ORF">AVEN_173062_1</name>
    <name evidence="3" type="ORF">AVEN_180341_1</name>
</gene>
<accession>A0A4Y2TBK9</accession>
<evidence type="ECO:0000313" key="5">
    <source>
        <dbReference type="Proteomes" id="UP000499080"/>
    </source>
</evidence>
<organism evidence="2 5">
    <name type="scientific">Araneus ventricosus</name>
    <name type="common">Orbweaver spider</name>
    <name type="synonym">Epeira ventricosa</name>
    <dbReference type="NCBI Taxonomy" id="182803"/>
    <lineage>
        <taxon>Eukaryota</taxon>
        <taxon>Metazoa</taxon>
        <taxon>Ecdysozoa</taxon>
        <taxon>Arthropoda</taxon>
        <taxon>Chelicerata</taxon>
        <taxon>Arachnida</taxon>
        <taxon>Araneae</taxon>
        <taxon>Araneomorphae</taxon>
        <taxon>Entelegynae</taxon>
        <taxon>Araneoidea</taxon>
        <taxon>Araneidae</taxon>
        <taxon>Araneus</taxon>
    </lineage>
</organism>
<proteinExistence type="predicted"/>
<sequence length="102" mass="11491">MSEVQNPDSCDGVSANISLHASSQSKCNSENVVKTFDYNLMNPSTYEESDINIQILESIYQHLDKEQNLKEANTVAFNLFKLSNKKSDFLMQMLSANILPAR</sequence>
<dbReference type="EMBL" id="BGPR01027444">
    <property type="protein sequence ID" value="GBN97947.1"/>
    <property type="molecule type" value="Genomic_DNA"/>
</dbReference>